<evidence type="ECO:0000256" key="1">
    <source>
        <dbReference type="SAM" id="MobiDB-lite"/>
    </source>
</evidence>
<evidence type="ECO:0000259" key="2">
    <source>
        <dbReference type="SMART" id="SM00355"/>
    </source>
</evidence>
<evidence type="ECO:0000313" key="3">
    <source>
        <dbReference type="EMBL" id="EOB11890.1"/>
    </source>
</evidence>
<sequence length="477" mass="56267">MAYKCPFVNCNVKNSKTDFMDEHFREAEHYTNDFELKCPIEKCKNLNNCELHFEKRYAKFLRYVKFQEIAIENFNRNYKESVFDDLITSRDTIATIIKTFIVNGKRGTYDSKNRISCPVIGCNKRYKQFPGYVYHTKNYKHPISEMISEYSRINKLEMDDEKLKQELADEKYVNGFVLMDVKHYSEKNVFTEKPIYFKNDFYTADARKDKFIYKKGTPNIDNSYISLLKGDLTQNNVIHNLIYKGEKFSEKQGTLAFALNFLNLNEFISCAFYDKDVKQILVSTRSSKDPELLYTFKSYTSRISILDLNLNIKKIITFDFGSVIKIRPAYDGFYFMLFKDGKLRLVDLETDDTKELIDNQFIDFEIIDKDVIVCTDGVRVYKIEKYDDYFVTQSDHLPHAINCLTVRKIQKTNKHRNYLLEKTRNSFQIHNEHNNDLPSNNSDTNDLSGNNSDTNDKLYIKEIYTHLVMISVITLIF</sequence>
<gene>
    <name evidence="3" type="ORF">NBO_673g0002</name>
</gene>
<evidence type="ECO:0000313" key="4">
    <source>
        <dbReference type="Proteomes" id="UP000016927"/>
    </source>
</evidence>
<reference evidence="3 4" key="1">
    <citation type="journal article" date="2013" name="BMC Genomics">
        <title>Comparative genomics of parasitic silkworm microsporidia reveal an association between genome expansion and host adaptation.</title>
        <authorList>
            <person name="Pan G."/>
            <person name="Xu J."/>
            <person name="Li T."/>
            <person name="Xia Q."/>
            <person name="Liu S.L."/>
            <person name="Zhang G."/>
            <person name="Li S."/>
            <person name="Li C."/>
            <person name="Liu H."/>
            <person name="Yang L."/>
            <person name="Liu T."/>
            <person name="Zhang X."/>
            <person name="Wu Z."/>
            <person name="Fan W."/>
            <person name="Dang X."/>
            <person name="Xiang H."/>
            <person name="Tao M."/>
            <person name="Li Y."/>
            <person name="Hu J."/>
            <person name="Li Z."/>
            <person name="Lin L."/>
            <person name="Luo J."/>
            <person name="Geng L."/>
            <person name="Wang L."/>
            <person name="Long M."/>
            <person name="Wan Y."/>
            <person name="He N."/>
            <person name="Zhang Z."/>
            <person name="Lu C."/>
            <person name="Keeling P.J."/>
            <person name="Wang J."/>
            <person name="Xiang Z."/>
            <person name="Zhou Z."/>
        </authorList>
    </citation>
    <scope>NUCLEOTIDE SEQUENCE [LARGE SCALE GENOMIC DNA]</scope>
    <source>
        <strain evidence="4">CQ1 / CVCC 102059</strain>
    </source>
</reference>
<keyword evidence="4" id="KW-1185">Reference proteome</keyword>
<feature type="region of interest" description="Disordered" evidence="1">
    <location>
        <begin position="430"/>
        <end position="451"/>
    </location>
</feature>
<name>R0MCZ1_NOSB1</name>
<dbReference type="AlphaFoldDB" id="R0MCZ1"/>
<dbReference type="Pfam" id="PF17017">
    <property type="entry name" value="zf-C2H2_aberr"/>
    <property type="match status" value="1"/>
</dbReference>
<accession>R0MCZ1</accession>
<dbReference type="SMART" id="SM00355">
    <property type="entry name" value="ZnF_C2H2"/>
    <property type="match status" value="2"/>
</dbReference>
<feature type="domain" description="C2H2-type" evidence="2">
    <location>
        <begin position="3"/>
        <end position="29"/>
    </location>
</feature>
<dbReference type="InterPro" id="IPR031514">
    <property type="entry name" value="Zf-C2H2_aberr"/>
</dbReference>
<dbReference type="OrthoDB" id="2188337at2759"/>
<dbReference type="VEuPathDB" id="MicrosporidiaDB:NBO_673g0002"/>
<dbReference type="Proteomes" id="UP000016927">
    <property type="component" value="Unassembled WGS sequence"/>
</dbReference>
<dbReference type="HOGENOM" id="CLU_572503_0_0_1"/>
<dbReference type="OMA" id="YSLKCPV"/>
<dbReference type="InterPro" id="IPR013087">
    <property type="entry name" value="Znf_C2H2_type"/>
</dbReference>
<feature type="domain" description="C2H2-type" evidence="2">
    <location>
        <begin position="115"/>
        <end position="141"/>
    </location>
</feature>
<protein>
    <submittedName>
        <fullName evidence="3">Zinc finger, C2H2-type</fullName>
    </submittedName>
</protein>
<proteinExistence type="predicted"/>
<dbReference type="EMBL" id="KB909580">
    <property type="protein sequence ID" value="EOB11890.1"/>
    <property type="molecule type" value="Genomic_DNA"/>
</dbReference>
<feature type="compositionally biased region" description="Polar residues" evidence="1">
    <location>
        <begin position="436"/>
        <end position="451"/>
    </location>
</feature>
<organism evidence="3 4">
    <name type="scientific">Nosema bombycis (strain CQ1 / CVCC 102059)</name>
    <name type="common">Microsporidian parasite</name>
    <name type="synonym">Pebrine of silkworm</name>
    <dbReference type="NCBI Taxonomy" id="578461"/>
    <lineage>
        <taxon>Eukaryota</taxon>
        <taxon>Fungi</taxon>
        <taxon>Fungi incertae sedis</taxon>
        <taxon>Microsporidia</taxon>
        <taxon>Nosematidae</taxon>
        <taxon>Nosema</taxon>
    </lineage>
</organism>
<feature type="non-terminal residue" evidence="3">
    <location>
        <position position="477"/>
    </location>
</feature>